<gene>
    <name evidence="5" type="ORF">ACERK3_06360</name>
</gene>
<keyword evidence="3" id="KW-0804">Transcription</keyword>
<evidence type="ECO:0000256" key="3">
    <source>
        <dbReference type="ARBA" id="ARBA00023163"/>
    </source>
</evidence>
<dbReference type="Pfam" id="PF12833">
    <property type="entry name" value="HTH_18"/>
    <property type="match status" value="1"/>
</dbReference>
<feature type="domain" description="HTH araC/xylS-type" evidence="4">
    <location>
        <begin position="306"/>
        <end position="404"/>
    </location>
</feature>
<organism evidence="5 6">
    <name type="scientific">Natronomicrosphaera hydrolytica</name>
    <dbReference type="NCBI Taxonomy" id="3242702"/>
    <lineage>
        <taxon>Bacteria</taxon>
        <taxon>Pseudomonadati</taxon>
        <taxon>Planctomycetota</taxon>
        <taxon>Phycisphaerae</taxon>
        <taxon>Phycisphaerales</taxon>
        <taxon>Phycisphaeraceae</taxon>
        <taxon>Natronomicrosphaera</taxon>
    </lineage>
</organism>
<name>A0ABV4U4T6_9BACT</name>
<dbReference type="InterPro" id="IPR018060">
    <property type="entry name" value="HTH_AraC"/>
</dbReference>
<evidence type="ECO:0000313" key="6">
    <source>
        <dbReference type="Proteomes" id="UP001575105"/>
    </source>
</evidence>
<dbReference type="Pfam" id="PF13377">
    <property type="entry name" value="Peripla_BP_3"/>
    <property type="match status" value="1"/>
</dbReference>
<protein>
    <submittedName>
        <fullName evidence="5">XylR family transcriptional regulator</fullName>
    </submittedName>
</protein>
<dbReference type="PANTHER" id="PTHR30146">
    <property type="entry name" value="LACI-RELATED TRANSCRIPTIONAL REPRESSOR"/>
    <property type="match status" value="1"/>
</dbReference>
<dbReference type="CDD" id="cd01543">
    <property type="entry name" value="PBP1_XylR"/>
    <property type="match status" value="1"/>
</dbReference>
<sequence length="408" mass="45483">MNRSKATGRRGRPRAINASLARTPPRVAMLVETSTSFGRQLIEGVAQFVRENGPWSIYVEQRSIYDPPPTWLARWDGDGLIAKAAYEEVANTIRSLPMPIVDLNEQVLGLGRPLVFNDNRAIGAMAADALLQRGYRQFGFAGYADIYWSDQRLLGFAAAVEQDGGVVHRFHSRSRPQMRYQHESWDEEIATVGQWLAQLPKPVGVLAANDFRAVEVLDACRRQNIAVPEQVAVIGVDDESVAQAMAYPPLSTVVPNATRMGYLAAGMLDQMMAGRPLDEQAVYVPPLQVINRQSTDLIAIDDPFVAKALRFIRESACLGITTEDVLAHTDVSRSTLQRRFRDVLHRTIHDEIIRIRMQRVTELLSSSELSLAGIAERSGLKHPEYLSAVFKRQTGMTITAFRQSLGMR</sequence>
<reference evidence="5 6" key="1">
    <citation type="submission" date="2024-08" db="EMBL/GenBank/DDBJ databases">
        <title>Whole-genome sequencing of halo(alkali)philic microorganisms from hypersaline lakes.</title>
        <authorList>
            <person name="Sorokin D.Y."/>
            <person name="Merkel A.Y."/>
            <person name="Messina E."/>
            <person name="Yakimov M."/>
        </authorList>
    </citation>
    <scope>NUCLEOTIDE SEQUENCE [LARGE SCALE GENOMIC DNA]</scope>
    <source>
        <strain evidence="5 6">AB-hyl4</strain>
    </source>
</reference>
<evidence type="ECO:0000256" key="1">
    <source>
        <dbReference type="ARBA" id="ARBA00023015"/>
    </source>
</evidence>
<dbReference type="InterPro" id="IPR028082">
    <property type="entry name" value="Peripla_BP_I"/>
</dbReference>
<evidence type="ECO:0000259" key="4">
    <source>
        <dbReference type="PROSITE" id="PS01124"/>
    </source>
</evidence>
<dbReference type="Proteomes" id="UP001575105">
    <property type="component" value="Unassembled WGS sequence"/>
</dbReference>
<evidence type="ECO:0000256" key="2">
    <source>
        <dbReference type="ARBA" id="ARBA00023125"/>
    </source>
</evidence>
<proteinExistence type="predicted"/>
<dbReference type="Gene3D" id="1.10.10.60">
    <property type="entry name" value="Homeodomain-like"/>
    <property type="match status" value="1"/>
</dbReference>
<dbReference type="InterPro" id="IPR009057">
    <property type="entry name" value="Homeodomain-like_sf"/>
</dbReference>
<dbReference type="InterPro" id="IPR054031">
    <property type="entry name" value="XylR_PBP1"/>
</dbReference>
<evidence type="ECO:0000313" key="5">
    <source>
        <dbReference type="EMBL" id="MFA9477918.1"/>
    </source>
</evidence>
<dbReference type="RefSeq" id="WP_425344842.1">
    <property type="nucleotide sequence ID" value="NZ_JBGUBD010000003.1"/>
</dbReference>
<dbReference type="Pfam" id="PF22177">
    <property type="entry name" value="PBP1_XylR"/>
    <property type="match status" value="1"/>
</dbReference>
<dbReference type="PROSITE" id="PS01124">
    <property type="entry name" value="HTH_ARAC_FAMILY_2"/>
    <property type="match status" value="1"/>
</dbReference>
<keyword evidence="6" id="KW-1185">Reference proteome</keyword>
<dbReference type="PANTHER" id="PTHR30146:SF24">
    <property type="entry name" value="XYLOSE OPERON REGULATORY PROTEIN"/>
    <property type="match status" value="1"/>
</dbReference>
<comment type="caution">
    <text evidence="5">The sequence shown here is derived from an EMBL/GenBank/DDBJ whole genome shotgun (WGS) entry which is preliminary data.</text>
</comment>
<keyword evidence="2" id="KW-0238">DNA-binding</keyword>
<dbReference type="SUPFAM" id="SSF46689">
    <property type="entry name" value="Homeodomain-like"/>
    <property type="match status" value="1"/>
</dbReference>
<keyword evidence="1" id="KW-0805">Transcription regulation</keyword>
<dbReference type="InterPro" id="IPR046335">
    <property type="entry name" value="LacI/GalR-like_sensor"/>
</dbReference>
<dbReference type="EMBL" id="JBGUBD010000003">
    <property type="protein sequence ID" value="MFA9477918.1"/>
    <property type="molecule type" value="Genomic_DNA"/>
</dbReference>
<dbReference type="Gene3D" id="3.40.50.2300">
    <property type="match status" value="2"/>
</dbReference>
<dbReference type="SMART" id="SM00342">
    <property type="entry name" value="HTH_ARAC"/>
    <property type="match status" value="1"/>
</dbReference>
<dbReference type="SUPFAM" id="SSF53822">
    <property type="entry name" value="Periplasmic binding protein-like I"/>
    <property type="match status" value="1"/>
</dbReference>
<accession>A0ABV4U4T6</accession>